<dbReference type="PANTHER" id="PTHR13793:SF107">
    <property type="entry name" value="BROMODOMAIN-CONTAINING PROTEIN HOMOLOG"/>
    <property type="match status" value="1"/>
</dbReference>
<evidence type="ECO:0000256" key="4">
    <source>
        <dbReference type="PROSITE-ProRule" id="PRU00146"/>
    </source>
</evidence>
<dbReference type="GO" id="GO:0008270">
    <property type="term" value="F:zinc ion binding"/>
    <property type="evidence" value="ECO:0007669"/>
    <property type="project" value="UniProtKB-KW"/>
</dbReference>
<dbReference type="InterPro" id="IPR019787">
    <property type="entry name" value="Znf_PHD-finger"/>
</dbReference>
<dbReference type="InterPro" id="IPR013083">
    <property type="entry name" value="Znf_RING/FYVE/PHD"/>
</dbReference>
<evidence type="ECO:0000256" key="5">
    <source>
        <dbReference type="SAM" id="MobiDB-lite"/>
    </source>
</evidence>
<dbReference type="GO" id="GO:0005634">
    <property type="term" value="C:nucleus"/>
    <property type="evidence" value="ECO:0007669"/>
    <property type="project" value="UniProtKB-ARBA"/>
</dbReference>
<dbReference type="Pfam" id="PF13832">
    <property type="entry name" value="zf-HC5HC2H_2"/>
    <property type="match status" value="2"/>
</dbReference>
<sequence length="1482" mass="163689">MMGRGADGGCGTEEKPGPVSRVSAAVKSPAPVAKFSDLKESVSLGVDLYSQARKALSERSPFDSEEALASTVPTLPSVLGSLVLKHSDSRKRHKKSCLDSKSSKKGIERSKSSNIWVEADEYFRELTLLDIEKLGQLSNSLDSLASNSCFRIPVAGNAPQNNQVENRSDNNVPAILVPEEAANVNGMCSSSEALVVEEEPKQENGQDMNVGKPSSDSLHLNQPGCSPQPLQTFNSVEWVLGSRSKFLLTTERPTKNRKLLGANAGLQRLIAAKPCEGKCTLCHICSGGDTGDQLNQLVICKACNVAVHQKCYGVQGDVDRSWLCSWCSRNSDAEAVQVLGSGRPCVLCPRAGGALKPVQRAGGGNAGPLEFAHLFCSQWMPEVYVDDTRMMEPIVNIEGIKETRRKLVCNICRIRHGTCVRCTDGACRTSFHPICAREGEHRLEIWGKLGCDDVELRAFCRRHSEGSNGCNALQRGESHFPHGNNSSASQDSLVTLPVNKPNHFKLGHDNGDNIELHVDATNVNSDRLEDAEPQETRLQDVHSNMKDKPAYGVLGDFVDVETIVQSTTEDVSASESINLALVLRKIIDRGKVTLKEIASDIGVSADSLAAALADDHLDPDVKRKLTNWLKDRAYMGAPRKNFRVKMKSSISSKGELGVRDVSDTVEVQASDIFDVPVKSVPPRRRTVSNIRILKDEKVISPHKNKCNESGVSANQDYVQRLVNKEHDDSRKESASNKLEKMLVEPAGEDSLAKPPLPSESDLTLPLKYADFQLGAGHCMPSRRNAAVPVDQEIPPCSSMNNCSNFGTSEGSASGSYVNSYIQKRIEETESSVLNKLSLEFDGTRERKVSPLEKFSEDGVCSNDQEHHSSADVVDRYEKAKEMGIFYSCPDDEVEGEIIYFQSRLLANALARKHFSDDLIFKIVKNLPHEMDAIRMQRWDDVLVNQYLYGLREARKQGRKERKHREAQAVLAAATAASSRVSSLRKDDESSHQENHSKVDTSRVRGGHSQVIRRVKETTSSLAVPGATSDEHSDLLQFTSAFFKQNPRTCDICRRSETILNPILVCFGCKVAVHLNCYRSVKEYSGPWYCELCEELSPSKCSRSPSANSKDKPYPIIECGLCGNPNGAFRKSSDGQWIHAFCAEWVFESSFRRGQVNPVEGMETVLKGSDVCSVCHHISGVCIKCNYGHCHITFHPSCGRGAGYYMNARNVAGKLQHKAYCDKHSVEQRANAEAQKHGIEELKSLKQVRVELEKLRLLCERIVKREKLKRELVLCSHNILASKRDFVAFSMLVPSPFFAHEVSSESATTLLKGLGDGSRSCSEAMQKSDDVTVDSTFSGRHRIKLTGSVDADRRTDDSSTSQHLPTPKPMDRVSFAGKQIPYRASLAYRNISDGEDKRLKSRKHTETFEKELIMTSDQASKKNQRLPKGYIYVPIDCLSEEKQEINVLCLSLCCFLYACLNPVCSEISLEVANAQGFGVLRSC</sequence>
<feature type="region of interest" description="Disordered" evidence="5">
    <location>
        <begin position="1"/>
        <end position="23"/>
    </location>
</feature>
<feature type="domain" description="PHD-type" evidence="6">
    <location>
        <begin position="1046"/>
        <end position="1095"/>
    </location>
</feature>
<dbReference type="SUPFAM" id="SSF57903">
    <property type="entry name" value="FYVE/PHD zinc finger"/>
    <property type="match status" value="2"/>
</dbReference>
<dbReference type="PROSITE" id="PS51805">
    <property type="entry name" value="EPHD"/>
    <property type="match status" value="2"/>
</dbReference>
<protein>
    <submittedName>
        <fullName evidence="8">Uncharacterized protein</fullName>
    </submittedName>
</protein>
<feature type="compositionally biased region" description="Basic and acidic residues" evidence="5">
    <location>
        <begin position="983"/>
        <end position="1002"/>
    </location>
</feature>
<evidence type="ECO:0000256" key="3">
    <source>
        <dbReference type="ARBA" id="ARBA00022833"/>
    </source>
</evidence>
<dbReference type="EMBL" id="BSYO01000002">
    <property type="protein sequence ID" value="GMH00292.1"/>
    <property type="molecule type" value="Genomic_DNA"/>
</dbReference>
<keyword evidence="9" id="KW-1185">Reference proteome</keyword>
<gene>
    <name evidence="8" type="ORF">Nepgr_002131</name>
</gene>
<reference evidence="8" key="1">
    <citation type="submission" date="2023-05" db="EMBL/GenBank/DDBJ databases">
        <title>Nepenthes gracilis genome sequencing.</title>
        <authorList>
            <person name="Fukushima K."/>
        </authorList>
    </citation>
    <scope>NUCLEOTIDE SEQUENCE</scope>
    <source>
        <strain evidence="8">SING2019-196</strain>
    </source>
</reference>
<dbReference type="CDD" id="cd15571">
    <property type="entry name" value="ePHD"/>
    <property type="match status" value="1"/>
</dbReference>
<dbReference type="PROSITE" id="PS50016">
    <property type="entry name" value="ZF_PHD_2"/>
    <property type="match status" value="2"/>
</dbReference>
<dbReference type="InterPro" id="IPR011011">
    <property type="entry name" value="Znf_FYVE_PHD"/>
</dbReference>
<dbReference type="Gene3D" id="3.30.40.10">
    <property type="entry name" value="Zinc/RING finger domain, C3HC4 (zinc finger)"/>
    <property type="match status" value="4"/>
</dbReference>
<dbReference type="InterPro" id="IPR050701">
    <property type="entry name" value="Histone_Mod_Regulator"/>
</dbReference>
<feature type="domain" description="PHD-type" evidence="7">
    <location>
        <begin position="342"/>
        <end position="464"/>
    </location>
</feature>
<name>A0AAD3P9L5_NEPGR</name>
<dbReference type="Proteomes" id="UP001279734">
    <property type="component" value="Unassembled WGS sequence"/>
</dbReference>
<feature type="domain" description="PHD-type" evidence="7">
    <location>
        <begin position="1115"/>
        <end position="1224"/>
    </location>
</feature>
<evidence type="ECO:0000256" key="2">
    <source>
        <dbReference type="ARBA" id="ARBA00022771"/>
    </source>
</evidence>
<proteinExistence type="predicted"/>
<feature type="compositionally biased region" description="Polar residues" evidence="5">
    <location>
        <begin position="205"/>
        <end position="220"/>
    </location>
</feature>
<dbReference type="InterPro" id="IPR034732">
    <property type="entry name" value="EPHD"/>
</dbReference>
<dbReference type="SMART" id="SM00249">
    <property type="entry name" value="PHD"/>
    <property type="match status" value="4"/>
</dbReference>
<feature type="region of interest" description="Disordered" evidence="5">
    <location>
        <begin position="198"/>
        <end position="220"/>
    </location>
</feature>
<dbReference type="GO" id="GO:0006357">
    <property type="term" value="P:regulation of transcription by RNA polymerase II"/>
    <property type="evidence" value="ECO:0007669"/>
    <property type="project" value="TreeGrafter"/>
</dbReference>
<accession>A0AAD3P9L5</accession>
<comment type="caution">
    <text evidence="8">The sequence shown here is derived from an EMBL/GenBank/DDBJ whole genome shotgun (WGS) entry which is preliminary data.</text>
</comment>
<evidence type="ECO:0000313" key="9">
    <source>
        <dbReference type="Proteomes" id="UP001279734"/>
    </source>
</evidence>
<feature type="region of interest" description="Disordered" evidence="5">
    <location>
        <begin position="1347"/>
        <end position="1372"/>
    </location>
</feature>
<dbReference type="Pfam" id="PF13831">
    <property type="entry name" value="PHD_2"/>
    <property type="match status" value="2"/>
</dbReference>
<keyword evidence="2 4" id="KW-0863">Zinc-finger</keyword>
<keyword evidence="1" id="KW-0479">Metal-binding</keyword>
<evidence type="ECO:0000313" key="8">
    <source>
        <dbReference type="EMBL" id="GMH00292.1"/>
    </source>
</evidence>
<feature type="domain" description="PHD-type" evidence="6">
    <location>
        <begin position="279"/>
        <end position="330"/>
    </location>
</feature>
<evidence type="ECO:0000256" key="1">
    <source>
        <dbReference type="ARBA" id="ARBA00022723"/>
    </source>
</evidence>
<keyword evidence="3" id="KW-0862">Zinc</keyword>
<feature type="compositionally biased region" description="Gly residues" evidence="5">
    <location>
        <begin position="1"/>
        <end position="11"/>
    </location>
</feature>
<organism evidence="8 9">
    <name type="scientific">Nepenthes gracilis</name>
    <name type="common">Slender pitcher plant</name>
    <dbReference type="NCBI Taxonomy" id="150966"/>
    <lineage>
        <taxon>Eukaryota</taxon>
        <taxon>Viridiplantae</taxon>
        <taxon>Streptophyta</taxon>
        <taxon>Embryophyta</taxon>
        <taxon>Tracheophyta</taxon>
        <taxon>Spermatophyta</taxon>
        <taxon>Magnoliopsida</taxon>
        <taxon>eudicotyledons</taxon>
        <taxon>Gunneridae</taxon>
        <taxon>Pentapetalae</taxon>
        <taxon>Caryophyllales</taxon>
        <taxon>Nepenthaceae</taxon>
        <taxon>Nepenthes</taxon>
    </lineage>
</organism>
<feature type="region of interest" description="Disordered" evidence="5">
    <location>
        <begin position="978"/>
        <end position="1007"/>
    </location>
</feature>
<dbReference type="InterPro" id="IPR001965">
    <property type="entry name" value="Znf_PHD"/>
</dbReference>
<dbReference type="PANTHER" id="PTHR13793">
    <property type="entry name" value="PHD FINGER PROTEINS"/>
    <property type="match status" value="1"/>
</dbReference>
<evidence type="ECO:0000259" key="6">
    <source>
        <dbReference type="PROSITE" id="PS50016"/>
    </source>
</evidence>
<evidence type="ECO:0000259" key="7">
    <source>
        <dbReference type="PROSITE" id="PS51805"/>
    </source>
</evidence>